<keyword evidence="2" id="KW-1185">Reference proteome</keyword>
<evidence type="ECO:0000313" key="1">
    <source>
        <dbReference type="EMBL" id="PWR17680.1"/>
    </source>
</evidence>
<dbReference type="AlphaFoldDB" id="A0A317DUM9"/>
<dbReference type="Proteomes" id="UP000245461">
    <property type="component" value="Unassembled WGS sequence"/>
</dbReference>
<name>A0A317DUM9_9PROT</name>
<sequence>MNKSAPPLTIVTLLEADPETGSELHRGVLDVIEAEGAPGRLRVRVLSAGLSGNRNYYPDEVLRESAAMFEGIRVIVKPDAVHLAGAGKDPRGVIGRLTQPKFVAGAGKDKGSIEAVFEALDDQDPMVLKLFAAAKRGMTDVFGLSIDARAAVREAQGVRHVARFIKINSVDVIVEPGAGGRVLDVIEAAPEQELPMRAKLIATIKAKRPALLAGRDANALTDDELEVLLTEALGAPVDPQAPAGLTQAQLAEALVQVEAKTTARATVAASSLPATAKERVIATLEAQGDWGAAATAAAIKAEQDYLAPFVDAGRVGGLGGISRIQTGETRAEKVQAMLEAFWDPTHRDHGQAQSIKDIYVQITGDTRVTGRVRDCDQGLLREALNSASFGEVLGDAIHRRLVADYRSPSVYDAWRSIVNVRRLGDFRTNHIGRLGGYGDLPAVAEGADYTALTSPGDEEATYAPTKRGGLETITLEMIKNDDVAALMKIPGRMSRAAKRTLGKFVFDFIRTNPTIYDTVALFHATHGNLGSAALDAASFAAARLAMLKQTEAGSNDRIGIGPRFLLVSADGEEGAVNLFRRNTNNDKTFVQTLTPDIIPVWYWTDANDWSAVADPADIETIEIGFLDGQEEPELFVQDNPTVGSLFTADKLTYKIRHIYGGAVVDFRGFYKAVVA</sequence>
<evidence type="ECO:0008006" key="3">
    <source>
        <dbReference type="Google" id="ProtNLM"/>
    </source>
</evidence>
<comment type="caution">
    <text evidence="1">The sequence shown here is derived from an EMBL/GenBank/DDBJ whole genome shotgun (WGS) entry which is preliminary data.</text>
</comment>
<dbReference type="RefSeq" id="WP_109908053.1">
    <property type="nucleotide sequence ID" value="NZ_QGLE01000021.1"/>
</dbReference>
<dbReference type="Pfam" id="PF25209">
    <property type="entry name" value="Phage_capsid_4"/>
    <property type="match status" value="1"/>
</dbReference>
<accession>A0A317DUM9</accession>
<protein>
    <recommendedName>
        <fullName evidence="3">Bacteriophage Mu GpT domain-containing protein</fullName>
    </recommendedName>
</protein>
<dbReference type="EMBL" id="QGLE01000021">
    <property type="protein sequence ID" value="PWR17680.1"/>
    <property type="molecule type" value="Genomic_DNA"/>
</dbReference>
<reference evidence="1 2" key="1">
    <citation type="submission" date="2018-05" db="EMBL/GenBank/DDBJ databases">
        <title>Zavarzinia sp. HR-AS.</title>
        <authorList>
            <person name="Lee Y."/>
            <person name="Jeon C.O."/>
        </authorList>
    </citation>
    <scope>NUCLEOTIDE SEQUENCE [LARGE SCALE GENOMIC DNA]</scope>
    <source>
        <strain evidence="1 2">HR-AS</strain>
    </source>
</reference>
<evidence type="ECO:0000313" key="2">
    <source>
        <dbReference type="Proteomes" id="UP000245461"/>
    </source>
</evidence>
<proteinExistence type="predicted"/>
<organism evidence="1 2">
    <name type="scientific">Zavarzinia aquatilis</name>
    <dbReference type="NCBI Taxonomy" id="2211142"/>
    <lineage>
        <taxon>Bacteria</taxon>
        <taxon>Pseudomonadati</taxon>
        <taxon>Pseudomonadota</taxon>
        <taxon>Alphaproteobacteria</taxon>
        <taxon>Rhodospirillales</taxon>
        <taxon>Zavarziniaceae</taxon>
        <taxon>Zavarzinia</taxon>
    </lineage>
</organism>
<gene>
    <name evidence="1" type="ORF">DKG74_20545</name>
</gene>
<dbReference type="OrthoDB" id="9806592at2"/>